<dbReference type="OrthoDB" id="10255174at2759"/>
<comment type="caution">
    <text evidence="2">The sequence shown here is derived from an EMBL/GenBank/DDBJ whole genome shotgun (WGS) entry which is preliminary data.</text>
</comment>
<keyword evidence="1" id="KW-0812">Transmembrane</keyword>
<reference evidence="2 3" key="1">
    <citation type="journal article" date="2020" name="ISME J.">
        <title>Uncovering the hidden diversity of litter-decomposition mechanisms in mushroom-forming fungi.</title>
        <authorList>
            <person name="Floudas D."/>
            <person name="Bentzer J."/>
            <person name="Ahren D."/>
            <person name="Johansson T."/>
            <person name="Persson P."/>
            <person name="Tunlid A."/>
        </authorList>
    </citation>
    <scope>NUCLEOTIDE SEQUENCE [LARGE SCALE GENOMIC DNA]</scope>
    <source>
        <strain evidence="2 3">CBS 146.42</strain>
    </source>
</reference>
<evidence type="ECO:0000313" key="2">
    <source>
        <dbReference type="EMBL" id="KAF5348915.1"/>
    </source>
</evidence>
<keyword evidence="1" id="KW-0472">Membrane</keyword>
<proteinExistence type="predicted"/>
<dbReference type="AlphaFoldDB" id="A0A8H5CW03"/>
<dbReference type="Proteomes" id="UP000559027">
    <property type="component" value="Unassembled WGS sequence"/>
</dbReference>
<keyword evidence="1" id="KW-1133">Transmembrane helix</keyword>
<evidence type="ECO:0000313" key="3">
    <source>
        <dbReference type="Proteomes" id="UP000559027"/>
    </source>
</evidence>
<evidence type="ECO:0000256" key="1">
    <source>
        <dbReference type="SAM" id="Phobius"/>
    </source>
</evidence>
<organism evidence="2 3">
    <name type="scientific">Leucocoprinus leucothites</name>
    <dbReference type="NCBI Taxonomy" id="201217"/>
    <lineage>
        <taxon>Eukaryota</taxon>
        <taxon>Fungi</taxon>
        <taxon>Dikarya</taxon>
        <taxon>Basidiomycota</taxon>
        <taxon>Agaricomycotina</taxon>
        <taxon>Agaricomycetes</taxon>
        <taxon>Agaricomycetidae</taxon>
        <taxon>Agaricales</taxon>
        <taxon>Agaricineae</taxon>
        <taxon>Agaricaceae</taxon>
        <taxon>Leucocoprinus</taxon>
    </lineage>
</organism>
<gene>
    <name evidence="2" type="ORF">D9756_009834</name>
</gene>
<dbReference type="EMBL" id="JAACJO010000018">
    <property type="protein sequence ID" value="KAF5348915.1"/>
    <property type="molecule type" value="Genomic_DNA"/>
</dbReference>
<feature type="transmembrane region" description="Helical" evidence="1">
    <location>
        <begin position="85"/>
        <end position="104"/>
    </location>
</feature>
<dbReference type="Gene3D" id="3.40.50.1460">
    <property type="match status" value="1"/>
</dbReference>
<protein>
    <submittedName>
        <fullName evidence="2">Uncharacterized protein</fullName>
    </submittedName>
</protein>
<keyword evidence="3" id="KW-1185">Reference proteome</keyword>
<name>A0A8H5CW03_9AGAR</name>
<feature type="transmembrane region" description="Helical" evidence="1">
    <location>
        <begin position="15"/>
        <end position="33"/>
    </location>
</feature>
<sequence>MTDPSTTKHPTKHDSFFSLPLLYALIIGINTYLDPRYPSLQSASKDADDFNDYLTSKLHVPGHHIINLRDTDATRDTILNGFEDLKNLLLIPLLLLLPSAMMVVV</sequence>
<accession>A0A8H5CW03</accession>